<reference evidence="8" key="1">
    <citation type="journal article" date="2014" name="Soil Biol. Biochem.">
        <title>Structure and function of bacterial communities in ageing soils: Insights from the Mendocino ecological staircase.</title>
        <authorList>
            <person name="Uroz S."/>
            <person name="Tech J.J."/>
            <person name="Sawaya N.A."/>
            <person name="Frey-Klett P."/>
            <person name="Leveau J.H.J."/>
        </authorList>
    </citation>
    <scope>NUCLEOTIDE SEQUENCE [LARGE SCALE GENOMIC DNA]</scope>
    <source>
        <strain evidence="8">Cal35</strain>
    </source>
</reference>
<feature type="transmembrane region" description="Helical" evidence="6">
    <location>
        <begin position="40"/>
        <end position="64"/>
    </location>
</feature>
<accession>A0A0A1F3M8</accession>
<name>A0A0A1F3M8_9BURK</name>
<comment type="subcellular location">
    <subcellularLocation>
        <location evidence="1">Cell membrane</location>
        <topology evidence="1">Multi-pass membrane protein</topology>
    </subcellularLocation>
</comment>
<evidence type="ECO:0000313" key="8">
    <source>
        <dbReference type="Proteomes" id="UP000030302"/>
    </source>
</evidence>
<dbReference type="PIRSF" id="PIRSF006324">
    <property type="entry name" value="LeuE"/>
    <property type="match status" value="1"/>
</dbReference>
<evidence type="ECO:0000313" key="7">
    <source>
        <dbReference type="EMBL" id="AIY39318.1"/>
    </source>
</evidence>
<keyword evidence="4 6" id="KW-1133">Transmembrane helix</keyword>
<dbReference type="KEGG" id="care:LT85_0158"/>
<keyword evidence="2" id="KW-1003">Cell membrane</keyword>
<feature type="transmembrane region" description="Helical" evidence="6">
    <location>
        <begin position="124"/>
        <end position="141"/>
    </location>
</feature>
<keyword evidence="8" id="KW-1185">Reference proteome</keyword>
<dbReference type="PANTHER" id="PTHR30086:SF20">
    <property type="entry name" value="ARGININE EXPORTER PROTEIN ARGO-RELATED"/>
    <property type="match status" value="1"/>
</dbReference>
<keyword evidence="5 6" id="KW-0472">Membrane</keyword>
<dbReference type="RefSeq" id="WP_038484121.1">
    <property type="nucleotide sequence ID" value="NZ_CP009962.1"/>
</dbReference>
<gene>
    <name evidence="7" type="ORF">LT85_0158</name>
</gene>
<sequence length="214" mass="22418">MQSINLWLYFMIVLGVIVLPGLDMAFIMASALVGGRRSGLAAVAGIIAGGVCHIVMAVLGLAVILKLWPALFNLVLLAGSVYIAWIGWSLLRSENAFRLTAGSAGGGTSKAPATTFLRGMLTSLLNPKAYVFMLAIFPQFLKLDAGPIWSQALVLGGITWMTQAAVYGPIALLSSRVNGWFEGNPRGGAVTGRLIGALLIGAAVFTGIEGWQAI</sequence>
<dbReference type="InterPro" id="IPR001123">
    <property type="entry name" value="LeuE-type"/>
</dbReference>
<evidence type="ECO:0000256" key="3">
    <source>
        <dbReference type="ARBA" id="ARBA00022692"/>
    </source>
</evidence>
<dbReference type="HOGENOM" id="CLU_079569_3_2_4"/>
<evidence type="ECO:0000256" key="1">
    <source>
        <dbReference type="ARBA" id="ARBA00004651"/>
    </source>
</evidence>
<evidence type="ECO:0000256" key="2">
    <source>
        <dbReference type="ARBA" id="ARBA00022475"/>
    </source>
</evidence>
<dbReference type="EMBL" id="CP009962">
    <property type="protein sequence ID" value="AIY39318.1"/>
    <property type="molecule type" value="Genomic_DNA"/>
</dbReference>
<dbReference type="Proteomes" id="UP000030302">
    <property type="component" value="Chromosome"/>
</dbReference>
<dbReference type="GO" id="GO:0005886">
    <property type="term" value="C:plasma membrane"/>
    <property type="evidence" value="ECO:0007669"/>
    <property type="project" value="UniProtKB-SubCell"/>
</dbReference>
<dbReference type="Pfam" id="PF01810">
    <property type="entry name" value="LysE"/>
    <property type="match status" value="1"/>
</dbReference>
<protein>
    <submittedName>
        <fullName evidence="7">Putative threonine efflux protein</fullName>
    </submittedName>
</protein>
<keyword evidence="3 6" id="KW-0812">Transmembrane</keyword>
<dbReference type="GO" id="GO:0015171">
    <property type="term" value="F:amino acid transmembrane transporter activity"/>
    <property type="evidence" value="ECO:0007669"/>
    <property type="project" value="TreeGrafter"/>
</dbReference>
<evidence type="ECO:0000256" key="4">
    <source>
        <dbReference type="ARBA" id="ARBA00022989"/>
    </source>
</evidence>
<dbReference type="STRING" id="279058.LT85_0158"/>
<dbReference type="PANTHER" id="PTHR30086">
    <property type="entry name" value="ARGININE EXPORTER PROTEIN ARGO"/>
    <property type="match status" value="1"/>
</dbReference>
<organism evidence="7 8">
    <name type="scientific">Collimonas arenae</name>
    <dbReference type="NCBI Taxonomy" id="279058"/>
    <lineage>
        <taxon>Bacteria</taxon>
        <taxon>Pseudomonadati</taxon>
        <taxon>Pseudomonadota</taxon>
        <taxon>Betaproteobacteria</taxon>
        <taxon>Burkholderiales</taxon>
        <taxon>Oxalobacteraceae</taxon>
        <taxon>Collimonas</taxon>
    </lineage>
</organism>
<feature type="transmembrane region" description="Helical" evidence="6">
    <location>
        <begin position="153"/>
        <end position="173"/>
    </location>
</feature>
<dbReference type="OrthoDB" id="9804822at2"/>
<feature type="transmembrane region" description="Helical" evidence="6">
    <location>
        <begin position="194"/>
        <end position="213"/>
    </location>
</feature>
<evidence type="ECO:0000256" key="6">
    <source>
        <dbReference type="SAM" id="Phobius"/>
    </source>
</evidence>
<feature type="transmembrane region" description="Helical" evidence="6">
    <location>
        <begin position="6"/>
        <end position="33"/>
    </location>
</feature>
<evidence type="ECO:0000256" key="5">
    <source>
        <dbReference type="ARBA" id="ARBA00023136"/>
    </source>
</evidence>
<feature type="transmembrane region" description="Helical" evidence="6">
    <location>
        <begin position="70"/>
        <end position="91"/>
    </location>
</feature>
<proteinExistence type="predicted"/>
<dbReference type="AlphaFoldDB" id="A0A0A1F3M8"/>